<organism evidence="1 2">
    <name type="scientific">Craurococcus roseus</name>
    <dbReference type="NCBI Taxonomy" id="77585"/>
    <lineage>
        <taxon>Bacteria</taxon>
        <taxon>Pseudomonadati</taxon>
        <taxon>Pseudomonadota</taxon>
        <taxon>Alphaproteobacteria</taxon>
        <taxon>Acetobacterales</taxon>
        <taxon>Acetobacteraceae</taxon>
        <taxon>Craurococcus</taxon>
    </lineage>
</organism>
<reference evidence="2" key="1">
    <citation type="journal article" date="2019" name="Int. J. Syst. Evol. Microbiol.">
        <title>The Global Catalogue of Microorganisms (GCM) 10K type strain sequencing project: providing services to taxonomists for standard genome sequencing and annotation.</title>
        <authorList>
            <consortium name="The Broad Institute Genomics Platform"/>
            <consortium name="The Broad Institute Genome Sequencing Center for Infectious Disease"/>
            <person name="Wu L."/>
            <person name="Ma J."/>
        </authorList>
    </citation>
    <scope>NUCLEOTIDE SEQUENCE [LARGE SCALE GENOMIC DNA]</scope>
    <source>
        <strain evidence="2">JCM 9933</strain>
    </source>
</reference>
<dbReference type="RefSeq" id="WP_343893583.1">
    <property type="nucleotide sequence ID" value="NZ_BAAAFZ010000007.1"/>
</dbReference>
<proteinExistence type="predicted"/>
<sequence>MERSPGWLVLFGGFIVAQARLEANGRVILRGVDTLPPFQGCDTVFRDIEDATVNVTIAAVLWKELARTGRFP</sequence>
<accession>A0ABP3PSA5</accession>
<name>A0ABP3PSA5_9PROT</name>
<keyword evidence="2" id="KW-1185">Reference proteome</keyword>
<gene>
    <name evidence="1" type="ORF">GCM10009416_05230</name>
</gene>
<evidence type="ECO:0000313" key="1">
    <source>
        <dbReference type="EMBL" id="GAA0569707.1"/>
    </source>
</evidence>
<dbReference type="Proteomes" id="UP001501588">
    <property type="component" value="Unassembled WGS sequence"/>
</dbReference>
<dbReference type="EMBL" id="BAAAFZ010000007">
    <property type="protein sequence ID" value="GAA0569707.1"/>
    <property type="molecule type" value="Genomic_DNA"/>
</dbReference>
<evidence type="ECO:0000313" key="2">
    <source>
        <dbReference type="Proteomes" id="UP001501588"/>
    </source>
</evidence>
<protein>
    <submittedName>
        <fullName evidence="1">Uncharacterized protein</fullName>
    </submittedName>
</protein>
<comment type="caution">
    <text evidence="1">The sequence shown here is derived from an EMBL/GenBank/DDBJ whole genome shotgun (WGS) entry which is preliminary data.</text>
</comment>